<dbReference type="Proteomes" id="UP001143910">
    <property type="component" value="Unassembled WGS sequence"/>
</dbReference>
<keyword evidence="2" id="KW-1185">Reference proteome</keyword>
<organism evidence="1 2">
    <name type="scientific">Zarea fungicola</name>
    <dbReference type="NCBI Taxonomy" id="93591"/>
    <lineage>
        <taxon>Eukaryota</taxon>
        <taxon>Fungi</taxon>
        <taxon>Dikarya</taxon>
        <taxon>Ascomycota</taxon>
        <taxon>Pezizomycotina</taxon>
        <taxon>Sordariomycetes</taxon>
        <taxon>Hypocreomycetidae</taxon>
        <taxon>Hypocreales</taxon>
        <taxon>Cordycipitaceae</taxon>
        <taxon>Zarea</taxon>
    </lineage>
</organism>
<comment type="caution">
    <text evidence="1">The sequence shown here is derived from an EMBL/GenBank/DDBJ whole genome shotgun (WGS) entry which is preliminary data.</text>
</comment>
<reference evidence="1" key="1">
    <citation type="submission" date="2022-08" db="EMBL/GenBank/DDBJ databases">
        <title>Genome Sequence of Lecanicillium fungicola.</title>
        <authorList>
            <person name="Buettner E."/>
        </authorList>
    </citation>
    <scope>NUCLEOTIDE SEQUENCE</scope>
    <source>
        <strain evidence="1">Babe33</strain>
    </source>
</reference>
<name>A0ACC1NBZ2_9HYPO</name>
<gene>
    <name evidence="1" type="ORF">NQ176_g4734</name>
</gene>
<sequence>METEPMGCCVDMCGSIRKVSSLDQEYKHLFEKRIHKEEHEGQEPWIAMVEAEEKCIAKHKANNATRNQNTENDKKNSDKA</sequence>
<proteinExistence type="predicted"/>
<protein>
    <submittedName>
        <fullName evidence="1">Uncharacterized protein</fullName>
    </submittedName>
</protein>
<accession>A0ACC1NBZ2</accession>
<evidence type="ECO:0000313" key="1">
    <source>
        <dbReference type="EMBL" id="KAJ2976797.1"/>
    </source>
</evidence>
<dbReference type="EMBL" id="JANJQO010000539">
    <property type="protein sequence ID" value="KAJ2976797.1"/>
    <property type="molecule type" value="Genomic_DNA"/>
</dbReference>
<evidence type="ECO:0000313" key="2">
    <source>
        <dbReference type="Proteomes" id="UP001143910"/>
    </source>
</evidence>